<feature type="transmembrane region" description="Helical" evidence="2">
    <location>
        <begin position="118"/>
        <end position="140"/>
    </location>
</feature>
<feature type="compositionally biased region" description="Polar residues" evidence="1">
    <location>
        <begin position="528"/>
        <end position="537"/>
    </location>
</feature>
<feature type="region of interest" description="Disordered" evidence="1">
    <location>
        <begin position="328"/>
        <end position="376"/>
    </location>
</feature>
<dbReference type="RefSeq" id="XP_028473724.1">
    <property type="nucleotide sequence ID" value="XM_028618046.1"/>
</dbReference>
<sequence>MPDPGQIPAVVLVLASTVVLALVVFNVPLLKSLYFFKGEFSSGGYEGTLTLGPQIGYSLDLNTLLGVSLFNIPSAVSKWMSYTLVLHIVALVLVFIGLLAGLLDMIPGFGMMCFPTCFTSMGAGVTLIALIFDLAMFYILKARVDAVSGASATIGPAVWMTLAAWLLACFAGCMWGMGRCCCGQYSSANRNRRRDRDREVADAEHDMRLGAIRDEQRRLKEMSKEPERMPLTQGEEDKYLYEEAPALGRNGSVLQGVGVGYGRRDKNDSYGYAGGAQRQPSVNSHLTAPGAAGVGAGGAGVAAGHNNYVDPYAYDPNQLETYDEGYGQQQQNYGQPQQYGQQNHYNDPYANNPDPYQQSYAADPYGQQQQAQGYNQYSQPTYPPAASAAAVAGGVAGTRGGHNNDYYTGATSNESHGYADPGPRVAHAEPYGYEDDGLGAIGRAAASASGERQYTGHQGFGLASPPPTSPPAAALSVNTAPAIHTPTPQHLICHNPSTILSSPVSEYTSDPSNSMYSTDGNRPPSYGQVASGNTYVQPTEKGRPV</sequence>
<feature type="compositionally biased region" description="Polar residues" evidence="1">
    <location>
        <begin position="503"/>
        <end position="520"/>
    </location>
</feature>
<dbReference type="InterPro" id="IPR009571">
    <property type="entry name" value="SUR7/Rim9-like_fungi"/>
</dbReference>
<evidence type="ECO:0000256" key="2">
    <source>
        <dbReference type="SAM" id="Phobius"/>
    </source>
</evidence>
<keyword evidence="2" id="KW-0472">Membrane</keyword>
<dbReference type="OrthoDB" id="3365245at2759"/>
<protein>
    <recommendedName>
        <fullName evidence="5">Pali-domain-containing protein</fullName>
    </recommendedName>
</protein>
<dbReference type="STRING" id="105984.A0A427XIK4"/>
<dbReference type="InterPro" id="IPR051380">
    <property type="entry name" value="pH-response_reg_palI/RIM9"/>
</dbReference>
<keyword evidence="2" id="KW-0812">Transmembrane</keyword>
<comment type="caution">
    <text evidence="3">The sequence shown here is derived from an EMBL/GenBank/DDBJ whole genome shotgun (WGS) entry which is preliminary data.</text>
</comment>
<dbReference type="PANTHER" id="PTHR28013">
    <property type="entry name" value="PROTEIN DCV1-RELATED"/>
    <property type="match status" value="1"/>
</dbReference>
<feature type="compositionally biased region" description="Low complexity" evidence="1">
    <location>
        <begin position="328"/>
        <end position="346"/>
    </location>
</feature>
<evidence type="ECO:0000313" key="4">
    <source>
        <dbReference type="Proteomes" id="UP000279236"/>
    </source>
</evidence>
<accession>A0A427XIK4</accession>
<name>A0A427XIK4_9TREE</name>
<dbReference type="PANTHER" id="PTHR28013:SF4">
    <property type="entry name" value="MARVEL DOMAIN-CONTAINING PROTEIN"/>
    <property type="match status" value="1"/>
</dbReference>
<dbReference type="GO" id="GO:0032153">
    <property type="term" value="C:cell division site"/>
    <property type="evidence" value="ECO:0007669"/>
    <property type="project" value="TreeGrafter"/>
</dbReference>
<feature type="transmembrane region" description="Helical" evidence="2">
    <location>
        <begin position="6"/>
        <end position="27"/>
    </location>
</feature>
<gene>
    <name evidence="3" type="ORF">EHS24_002305</name>
</gene>
<dbReference type="Proteomes" id="UP000279236">
    <property type="component" value="Unassembled WGS sequence"/>
</dbReference>
<feature type="region of interest" description="Disordered" evidence="1">
    <location>
        <begin position="503"/>
        <end position="545"/>
    </location>
</feature>
<evidence type="ECO:0008006" key="5">
    <source>
        <dbReference type="Google" id="ProtNLM"/>
    </source>
</evidence>
<organism evidence="3 4">
    <name type="scientific">Apiotrichum porosum</name>
    <dbReference type="NCBI Taxonomy" id="105984"/>
    <lineage>
        <taxon>Eukaryota</taxon>
        <taxon>Fungi</taxon>
        <taxon>Dikarya</taxon>
        <taxon>Basidiomycota</taxon>
        <taxon>Agaricomycotina</taxon>
        <taxon>Tremellomycetes</taxon>
        <taxon>Trichosporonales</taxon>
        <taxon>Trichosporonaceae</taxon>
        <taxon>Apiotrichum</taxon>
    </lineage>
</organism>
<feature type="transmembrane region" description="Helical" evidence="2">
    <location>
        <begin position="84"/>
        <end position="106"/>
    </location>
</feature>
<evidence type="ECO:0000256" key="1">
    <source>
        <dbReference type="SAM" id="MobiDB-lite"/>
    </source>
</evidence>
<keyword evidence="4" id="KW-1185">Reference proteome</keyword>
<keyword evidence="2" id="KW-1133">Transmembrane helix</keyword>
<dbReference type="EMBL" id="RSCE01000012">
    <property type="protein sequence ID" value="RSH78577.1"/>
    <property type="molecule type" value="Genomic_DNA"/>
</dbReference>
<feature type="compositionally biased region" description="Low complexity" evidence="1">
    <location>
        <begin position="365"/>
        <end position="376"/>
    </location>
</feature>
<feature type="transmembrane region" description="Helical" evidence="2">
    <location>
        <begin position="152"/>
        <end position="177"/>
    </location>
</feature>
<evidence type="ECO:0000313" key="3">
    <source>
        <dbReference type="EMBL" id="RSH78577.1"/>
    </source>
</evidence>
<dbReference type="GeneID" id="39586848"/>
<reference evidence="3 4" key="1">
    <citation type="submission" date="2018-11" db="EMBL/GenBank/DDBJ databases">
        <title>Genome sequence of Apiotrichum porosum DSM 27194.</title>
        <authorList>
            <person name="Aliyu H."/>
            <person name="Gorte O."/>
            <person name="Ochsenreither K."/>
        </authorList>
    </citation>
    <scope>NUCLEOTIDE SEQUENCE [LARGE SCALE GENOMIC DNA]</scope>
    <source>
        <strain evidence="3 4">DSM 27194</strain>
    </source>
</reference>
<dbReference type="AlphaFoldDB" id="A0A427XIK4"/>
<proteinExistence type="predicted"/>
<dbReference type="GO" id="GO:0005886">
    <property type="term" value="C:plasma membrane"/>
    <property type="evidence" value="ECO:0007669"/>
    <property type="project" value="InterPro"/>
</dbReference>
<dbReference type="Pfam" id="PF06687">
    <property type="entry name" value="SUR7"/>
    <property type="match status" value="1"/>
</dbReference>
<dbReference type="GO" id="GO:0035838">
    <property type="term" value="C:growing cell tip"/>
    <property type="evidence" value="ECO:0007669"/>
    <property type="project" value="TreeGrafter"/>
</dbReference>